<feature type="compositionally biased region" description="Pro residues" evidence="1">
    <location>
        <begin position="103"/>
        <end position="112"/>
    </location>
</feature>
<dbReference type="AlphaFoldDB" id="A0A4Y9ZTX8"/>
<evidence type="ECO:0000313" key="3">
    <source>
        <dbReference type="EMBL" id="TFY78035.1"/>
    </source>
</evidence>
<organism evidence="3 4">
    <name type="scientific">Hericium alpestre</name>
    <dbReference type="NCBI Taxonomy" id="135208"/>
    <lineage>
        <taxon>Eukaryota</taxon>
        <taxon>Fungi</taxon>
        <taxon>Dikarya</taxon>
        <taxon>Basidiomycota</taxon>
        <taxon>Agaricomycotina</taxon>
        <taxon>Agaricomycetes</taxon>
        <taxon>Russulales</taxon>
        <taxon>Hericiaceae</taxon>
        <taxon>Hericium</taxon>
    </lineage>
</organism>
<feature type="region of interest" description="Disordered" evidence="1">
    <location>
        <begin position="573"/>
        <end position="668"/>
    </location>
</feature>
<dbReference type="STRING" id="135208.A0A4Y9ZTX8"/>
<proteinExistence type="predicted"/>
<dbReference type="EMBL" id="SFCI01000764">
    <property type="protein sequence ID" value="TFY78035.1"/>
    <property type="molecule type" value="Genomic_DNA"/>
</dbReference>
<feature type="region of interest" description="Disordered" evidence="1">
    <location>
        <begin position="201"/>
        <end position="329"/>
    </location>
</feature>
<feature type="region of interest" description="Disordered" evidence="1">
    <location>
        <begin position="22"/>
        <end position="45"/>
    </location>
</feature>
<feature type="compositionally biased region" description="Polar residues" evidence="1">
    <location>
        <begin position="143"/>
        <end position="154"/>
    </location>
</feature>
<sequence length="804" mass="86705">MAASWAGVALVFVAALAVKSCSTKPPEASSDPLTHGLSGHPGREQVLSTVVEEDPAAVDDWEDDFEPINLADIRFDDDEDKSSSSLTLQARSVQPSPAFRPIDNPPAPPAPEPLTHTSSSQPSYHSDPFATPSDYRSPVDSVNPPSFLSRSSSFVRAPFDKTPAANSRTRTSSKASKRSHRSEKHDSVIQELKLLLDFPLPPSHIPTPVSGTPVKSIDQTASASEVTPVADDSSIFYDQDPFRAESILEAEESSAQNRTEYTPAASSASFHTAQSRASSPSRRSTSSQSPAPTLHQSRDRTPSPTVLPSHDSTPLRKQASIHTTSASIYAPSISTKASSTLKRFGSLTKETLRASFRTPISQLSSSRSRRKQRGQHVPADNTPEPSVQQEPEVAFNLLPEFKPEALDITFPAFDATSPRVSRAFHPYPQRSVQSFYGSLEDFLSGHTKTGEPTRHHRFRSVPSLLPSAALTKPEPAADTQARTPPPPEPSIIVTPPVPHAHPPRPTRPLPPLPVASLPPISRPVKFELVDPLDLTSSPISPTYSNEFRYSSISLAPGSPSWLSRNVEEIERALFAPPPGTPSPSSVFVEVTDADALSDAPPDFVSDDSSTLPYPTSTEAETPPSPSPLPVPSALPLPHPTEERQRPSLFPVSPTQATISPAPSGSSQLLTPLDLATPASLALETPPLHAQSSASVFILKDHNANMSHPQSPDPSFDPNFNIFGKGTDTVDFGGEPDYANYEWFKEPPPPQDPLVVGETYTPPPGVIEQNEMFEFALKAAPNVLYSRYRQYGQLGVSRGAPNSAR</sequence>
<feature type="compositionally biased region" description="Polar residues" evidence="1">
    <location>
        <begin position="256"/>
        <end position="271"/>
    </location>
</feature>
<gene>
    <name evidence="3" type="ORF">EWM64_g5978</name>
</gene>
<feature type="compositionally biased region" description="Low complexity" evidence="1">
    <location>
        <begin position="272"/>
        <end position="293"/>
    </location>
</feature>
<feature type="compositionally biased region" description="Polar residues" evidence="1">
    <location>
        <begin position="320"/>
        <end position="329"/>
    </location>
</feature>
<feature type="region of interest" description="Disordered" evidence="1">
    <location>
        <begin position="446"/>
        <end position="514"/>
    </location>
</feature>
<feature type="chain" id="PRO_5021368727" evidence="2">
    <location>
        <begin position="24"/>
        <end position="804"/>
    </location>
</feature>
<feature type="signal peptide" evidence="2">
    <location>
        <begin position="1"/>
        <end position="23"/>
    </location>
</feature>
<dbReference type="Proteomes" id="UP000298061">
    <property type="component" value="Unassembled WGS sequence"/>
</dbReference>
<accession>A0A4Y9ZTX8</accession>
<evidence type="ECO:0000256" key="2">
    <source>
        <dbReference type="SAM" id="SignalP"/>
    </source>
</evidence>
<feature type="compositionally biased region" description="Polar residues" evidence="1">
    <location>
        <begin position="652"/>
        <end position="668"/>
    </location>
</feature>
<feature type="compositionally biased region" description="Polar residues" evidence="1">
    <location>
        <begin position="83"/>
        <end position="95"/>
    </location>
</feature>
<feature type="compositionally biased region" description="Low complexity" evidence="1">
    <location>
        <begin position="612"/>
        <end position="621"/>
    </location>
</feature>
<keyword evidence="4" id="KW-1185">Reference proteome</keyword>
<feature type="compositionally biased region" description="Pro residues" evidence="1">
    <location>
        <begin position="483"/>
        <end position="513"/>
    </location>
</feature>
<name>A0A4Y9ZTX8_9AGAM</name>
<reference evidence="3 4" key="1">
    <citation type="submission" date="2019-02" db="EMBL/GenBank/DDBJ databases">
        <title>Genome sequencing of the rare red list fungi Hericium alpestre (H. flagellum).</title>
        <authorList>
            <person name="Buettner E."/>
            <person name="Kellner H."/>
        </authorList>
    </citation>
    <scope>NUCLEOTIDE SEQUENCE [LARGE SCALE GENOMIC DNA]</scope>
    <source>
        <strain evidence="3 4">DSM 108284</strain>
    </source>
</reference>
<feature type="compositionally biased region" description="Polar residues" evidence="1">
    <location>
        <begin position="302"/>
        <end position="312"/>
    </location>
</feature>
<protein>
    <submittedName>
        <fullName evidence="3">Uncharacterized protein</fullName>
    </submittedName>
</protein>
<feature type="compositionally biased region" description="Pro residues" evidence="1">
    <location>
        <begin position="622"/>
        <end position="638"/>
    </location>
</feature>
<comment type="caution">
    <text evidence="3">The sequence shown here is derived from an EMBL/GenBank/DDBJ whole genome shotgun (WGS) entry which is preliminary data.</text>
</comment>
<evidence type="ECO:0000313" key="4">
    <source>
        <dbReference type="Proteomes" id="UP000298061"/>
    </source>
</evidence>
<evidence type="ECO:0000256" key="1">
    <source>
        <dbReference type="SAM" id="MobiDB-lite"/>
    </source>
</evidence>
<feature type="region of interest" description="Disordered" evidence="1">
    <location>
        <begin position="72"/>
        <end position="188"/>
    </location>
</feature>
<feature type="region of interest" description="Disordered" evidence="1">
    <location>
        <begin position="355"/>
        <end position="391"/>
    </location>
</feature>
<keyword evidence="2" id="KW-0732">Signal</keyword>
<dbReference type="OrthoDB" id="3268717at2759"/>
<feature type="compositionally biased region" description="Polar residues" evidence="1">
    <location>
        <begin position="115"/>
        <end position="124"/>
    </location>
</feature>